<keyword evidence="2" id="KW-0472">Membrane</keyword>
<keyword evidence="2" id="KW-1133">Transmembrane helix</keyword>
<gene>
    <name evidence="4" type="ORF">UVI_02024860</name>
</gene>
<dbReference type="Proteomes" id="UP000054053">
    <property type="component" value="Unassembled WGS sequence"/>
</dbReference>
<evidence type="ECO:0000256" key="3">
    <source>
        <dbReference type="SAM" id="SignalP"/>
    </source>
</evidence>
<feature type="signal peptide" evidence="3">
    <location>
        <begin position="1"/>
        <end position="19"/>
    </location>
</feature>
<feature type="region of interest" description="Disordered" evidence="1">
    <location>
        <begin position="25"/>
        <end position="44"/>
    </location>
</feature>
<keyword evidence="2" id="KW-0812">Transmembrane</keyword>
<dbReference type="AlphaFoldDB" id="A0A063C505"/>
<feature type="compositionally biased region" description="Low complexity" evidence="1">
    <location>
        <begin position="89"/>
        <end position="106"/>
    </location>
</feature>
<feature type="compositionally biased region" description="Low complexity" evidence="1">
    <location>
        <begin position="25"/>
        <end position="36"/>
    </location>
</feature>
<evidence type="ECO:0000256" key="2">
    <source>
        <dbReference type="SAM" id="Phobius"/>
    </source>
</evidence>
<evidence type="ECO:0000313" key="4">
    <source>
        <dbReference type="EMBL" id="GAO13128.1"/>
    </source>
</evidence>
<feature type="transmembrane region" description="Helical" evidence="2">
    <location>
        <begin position="175"/>
        <end position="195"/>
    </location>
</feature>
<dbReference type="STRING" id="1159556.A0A063C505"/>
<evidence type="ECO:0000256" key="1">
    <source>
        <dbReference type="SAM" id="MobiDB-lite"/>
    </source>
</evidence>
<feature type="chain" id="PRO_5010402217" evidence="3">
    <location>
        <begin position="20"/>
        <end position="197"/>
    </location>
</feature>
<accession>A0A063C505</accession>
<feature type="region of interest" description="Disordered" evidence="1">
    <location>
        <begin position="69"/>
        <end position="150"/>
    </location>
</feature>
<dbReference type="EMBL" id="BBTG02000010">
    <property type="protein sequence ID" value="GAO13128.1"/>
    <property type="molecule type" value="Genomic_DNA"/>
</dbReference>
<dbReference type="HOGENOM" id="CLU_096151_0_0_1"/>
<evidence type="ECO:0000313" key="5">
    <source>
        <dbReference type="Proteomes" id="UP000054053"/>
    </source>
</evidence>
<proteinExistence type="predicted"/>
<organism evidence="4 5">
    <name type="scientific">Ustilaginoidea virens</name>
    <name type="common">Rice false smut fungus</name>
    <name type="synonym">Villosiclava virens</name>
    <dbReference type="NCBI Taxonomy" id="1159556"/>
    <lineage>
        <taxon>Eukaryota</taxon>
        <taxon>Fungi</taxon>
        <taxon>Dikarya</taxon>
        <taxon>Ascomycota</taxon>
        <taxon>Pezizomycotina</taxon>
        <taxon>Sordariomycetes</taxon>
        <taxon>Hypocreomycetidae</taxon>
        <taxon>Hypocreales</taxon>
        <taxon>Clavicipitaceae</taxon>
        <taxon>Ustilaginoidea</taxon>
    </lineage>
</organism>
<name>A0A063C505_USTVR</name>
<sequence>MLLNSLLLCLIGKAACVTAQTMTAASDATSSSASMQLPPSPTGSGLCRLHGDHWHCHASSTAAVDTVTASGAGSCQPHDDHWHCPSGVSQPATPPAQTQPGASPTTGDDEHDHHGPGKECTPEGDHWHCPTGLSAPTDPPTPVASTTAARPSISGITAAASATASKAQGNSRPSFFGYAGAAVAASVGAFLLGTVTT</sequence>
<keyword evidence="3" id="KW-0732">Signal</keyword>
<protein>
    <submittedName>
        <fullName evidence="4">Uncharacterized protein</fullName>
    </submittedName>
</protein>
<comment type="caution">
    <text evidence="4">The sequence shown here is derived from an EMBL/GenBank/DDBJ whole genome shotgun (WGS) entry which is preliminary data.</text>
</comment>
<reference evidence="5" key="1">
    <citation type="journal article" date="2016" name="Genome Announc.">
        <title>Genome sequence of Ustilaginoidea virens IPU010, a rice pathogenic fungus causing false smut.</title>
        <authorList>
            <person name="Kumagai T."/>
            <person name="Ishii T."/>
            <person name="Terai G."/>
            <person name="Umemura M."/>
            <person name="Machida M."/>
            <person name="Asai K."/>
        </authorList>
    </citation>
    <scope>NUCLEOTIDE SEQUENCE [LARGE SCALE GENOMIC DNA]</scope>
    <source>
        <strain evidence="5">IPU010</strain>
    </source>
</reference>
<feature type="compositionally biased region" description="Basic and acidic residues" evidence="1">
    <location>
        <begin position="108"/>
        <end position="128"/>
    </location>
</feature>